<dbReference type="RefSeq" id="WP_129434216.1">
    <property type="nucleotide sequence ID" value="NZ_SBKO01000001.1"/>
</dbReference>
<protein>
    <recommendedName>
        <fullName evidence="3">Lipoprotein</fullName>
    </recommendedName>
</protein>
<accession>A0A4Q1K8J5</accession>
<comment type="caution">
    <text evidence="1">The sequence shown here is derived from an EMBL/GenBank/DDBJ whole genome shotgun (WGS) entry which is preliminary data.</text>
</comment>
<keyword evidence="2" id="KW-1185">Reference proteome</keyword>
<gene>
    <name evidence="1" type="ORF">EQG63_02880</name>
</gene>
<dbReference type="EMBL" id="SBKO01000001">
    <property type="protein sequence ID" value="RXR20899.1"/>
    <property type="molecule type" value="Genomic_DNA"/>
</dbReference>
<sequence length="137" mass="16126">MKQLFFYIFLFSIFIGCSVSSKKSTYNKSYFTYKKNRIKTSSVNNGKAIIYMKMNYVNKNMSKNPTFIKVNCEKLRTDTDSYEIIYDQIPETDFRLNISSLGCFTIDTNPIKLKENDSIVYNFYFAENDIPIIDCEH</sequence>
<dbReference type="OrthoDB" id="1367246at2"/>
<organism evidence="1 2">
    <name type="scientific">Flavobacterium amnicola</name>
    <dbReference type="NCBI Taxonomy" id="2506422"/>
    <lineage>
        <taxon>Bacteria</taxon>
        <taxon>Pseudomonadati</taxon>
        <taxon>Bacteroidota</taxon>
        <taxon>Flavobacteriia</taxon>
        <taxon>Flavobacteriales</taxon>
        <taxon>Flavobacteriaceae</taxon>
        <taxon>Flavobacterium</taxon>
    </lineage>
</organism>
<proteinExistence type="predicted"/>
<reference evidence="2" key="1">
    <citation type="submission" date="2019-01" db="EMBL/GenBank/DDBJ databases">
        <title>Cytophagaceae bacterium strain CAR-16.</title>
        <authorList>
            <person name="Chen W.-M."/>
        </authorList>
    </citation>
    <scope>NUCLEOTIDE SEQUENCE [LARGE SCALE GENOMIC DNA]</scope>
    <source>
        <strain evidence="2">LLJ-11</strain>
    </source>
</reference>
<evidence type="ECO:0000313" key="1">
    <source>
        <dbReference type="EMBL" id="RXR20899.1"/>
    </source>
</evidence>
<dbReference type="AlphaFoldDB" id="A0A4Q1K8J5"/>
<evidence type="ECO:0000313" key="2">
    <source>
        <dbReference type="Proteomes" id="UP000290283"/>
    </source>
</evidence>
<dbReference type="PROSITE" id="PS51257">
    <property type="entry name" value="PROKAR_LIPOPROTEIN"/>
    <property type="match status" value="1"/>
</dbReference>
<dbReference type="Proteomes" id="UP000290283">
    <property type="component" value="Unassembled WGS sequence"/>
</dbReference>
<evidence type="ECO:0008006" key="3">
    <source>
        <dbReference type="Google" id="ProtNLM"/>
    </source>
</evidence>
<name>A0A4Q1K8J5_9FLAO</name>